<dbReference type="GO" id="GO:0016020">
    <property type="term" value="C:membrane"/>
    <property type="evidence" value="ECO:0007669"/>
    <property type="project" value="TreeGrafter"/>
</dbReference>
<dbReference type="InterPro" id="IPR029058">
    <property type="entry name" value="AB_hydrolase_fold"/>
</dbReference>
<accession>A0A2V3A2B2</accession>
<protein>
    <submittedName>
        <fullName evidence="3">Pimeloyl-ACP methyl ester carboxylesterase</fullName>
    </submittedName>
</protein>
<dbReference type="InterPro" id="IPR000073">
    <property type="entry name" value="AB_hydrolase_1"/>
</dbReference>
<feature type="transmembrane region" description="Helical" evidence="1">
    <location>
        <begin position="86"/>
        <end position="108"/>
    </location>
</feature>
<dbReference type="InterPro" id="IPR050266">
    <property type="entry name" value="AB_hydrolase_sf"/>
</dbReference>
<comment type="caution">
    <text evidence="3">The sequence shown here is derived from an EMBL/GenBank/DDBJ whole genome shotgun (WGS) entry which is preliminary data.</text>
</comment>
<dbReference type="PANTHER" id="PTHR43798:SF28">
    <property type="entry name" value="AB HYDROLASE-1 DOMAIN-CONTAINING PROTEIN"/>
    <property type="match status" value="1"/>
</dbReference>
<keyword evidence="1" id="KW-0812">Transmembrane</keyword>
<dbReference type="PANTHER" id="PTHR43798">
    <property type="entry name" value="MONOACYLGLYCEROL LIPASE"/>
    <property type="match status" value="1"/>
</dbReference>
<evidence type="ECO:0000313" key="3">
    <source>
        <dbReference type="EMBL" id="PWW28925.1"/>
    </source>
</evidence>
<keyword evidence="1" id="KW-1133">Transmembrane helix</keyword>
<dbReference type="EMBL" id="QGTW01000005">
    <property type="protein sequence ID" value="PWW28925.1"/>
    <property type="molecule type" value="Genomic_DNA"/>
</dbReference>
<dbReference type="Gene3D" id="3.40.50.1820">
    <property type="entry name" value="alpha/beta hydrolase"/>
    <property type="match status" value="1"/>
</dbReference>
<dbReference type="Pfam" id="PF00561">
    <property type="entry name" value="Abhydrolase_1"/>
    <property type="match status" value="1"/>
</dbReference>
<sequence>MPKERVNQTTIHYEIEGSGEAIVFIPGLGANLSMYKPQVEYFKHSNTVISIDLRGNGESGELTTKVSEVLTTQCKDIKLLLEKLDIHSAIFVGVSYGGVICQLFTKLFSSIVKKLVIVDSFCTTKPKSLKMFGIMIGAYMVGAYYLPTKFLTNSIKSTYAKWPLALEEMEKVVTNMRKKEVVKQRLAINRINYTDFIAEFNMPSLVLVGNHTNIGIDMSKQIAERLPNCRFEIIENAFDPSNLCQPEIFNRKLDYFINEDSTNPTD</sequence>
<dbReference type="RefSeq" id="WP_110064956.1">
    <property type="nucleotide sequence ID" value="NZ_QGTW01000005.1"/>
</dbReference>
<dbReference type="AlphaFoldDB" id="A0A2V3A2B2"/>
<gene>
    <name evidence="3" type="ORF">DFO73_105162</name>
</gene>
<organism evidence="3 4">
    <name type="scientific">Cytobacillus oceanisediminis</name>
    <dbReference type="NCBI Taxonomy" id="665099"/>
    <lineage>
        <taxon>Bacteria</taxon>
        <taxon>Bacillati</taxon>
        <taxon>Bacillota</taxon>
        <taxon>Bacilli</taxon>
        <taxon>Bacillales</taxon>
        <taxon>Bacillaceae</taxon>
        <taxon>Cytobacillus</taxon>
    </lineage>
</organism>
<evidence type="ECO:0000313" key="4">
    <source>
        <dbReference type="Proteomes" id="UP000247150"/>
    </source>
</evidence>
<reference evidence="3 4" key="1">
    <citation type="submission" date="2018-05" db="EMBL/GenBank/DDBJ databases">
        <title>Freshwater and sediment microbial communities from various areas in North America, analyzing microbe dynamics in response to fracking.</title>
        <authorList>
            <person name="Lamendella R."/>
        </authorList>
    </citation>
    <scope>NUCLEOTIDE SEQUENCE [LARGE SCALE GENOMIC DNA]</scope>
    <source>
        <strain evidence="3 4">15_TX</strain>
    </source>
</reference>
<evidence type="ECO:0000259" key="2">
    <source>
        <dbReference type="Pfam" id="PF00561"/>
    </source>
</evidence>
<dbReference type="OrthoDB" id="9805423at2"/>
<keyword evidence="1" id="KW-0472">Membrane</keyword>
<evidence type="ECO:0000256" key="1">
    <source>
        <dbReference type="SAM" id="Phobius"/>
    </source>
</evidence>
<dbReference type="SUPFAM" id="SSF53474">
    <property type="entry name" value="alpha/beta-Hydrolases"/>
    <property type="match status" value="1"/>
</dbReference>
<proteinExistence type="predicted"/>
<feature type="domain" description="AB hydrolase-1" evidence="2">
    <location>
        <begin position="21"/>
        <end position="126"/>
    </location>
</feature>
<feature type="transmembrane region" description="Helical" evidence="1">
    <location>
        <begin position="129"/>
        <end position="147"/>
    </location>
</feature>
<dbReference type="Proteomes" id="UP000247150">
    <property type="component" value="Unassembled WGS sequence"/>
</dbReference>
<name>A0A2V3A2B2_9BACI</name>